<dbReference type="InterPro" id="IPR020841">
    <property type="entry name" value="PKS_Beta-ketoAc_synthase_dom"/>
</dbReference>
<dbReference type="GO" id="GO:0006633">
    <property type="term" value="P:fatty acid biosynthetic process"/>
    <property type="evidence" value="ECO:0007669"/>
    <property type="project" value="InterPro"/>
</dbReference>
<dbReference type="SMART" id="SM00824">
    <property type="entry name" value="PKS_TE"/>
    <property type="match status" value="1"/>
</dbReference>
<dbReference type="Pfam" id="PF08659">
    <property type="entry name" value="KR"/>
    <property type="match status" value="1"/>
</dbReference>
<dbReference type="InterPro" id="IPR049552">
    <property type="entry name" value="PKS_DH_N"/>
</dbReference>
<dbReference type="InterPro" id="IPR016036">
    <property type="entry name" value="Malonyl_transacylase_ACP-bd"/>
</dbReference>
<dbReference type="CDD" id="cd08956">
    <property type="entry name" value="KR_3_FAS_SDR_x"/>
    <property type="match status" value="1"/>
</dbReference>
<feature type="coiled-coil region" evidence="9">
    <location>
        <begin position="5"/>
        <end position="32"/>
    </location>
</feature>
<dbReference type="GO" id="GO:0031177">
    <property type="term" value="F:phosphopantetheine binding"/>
    <property type="evidence" value="ECO:0007669"/>
    <property type="project" value="InterPro"/>
</dbReference>
<dbReference type="InterPro" id="IPR014043">
    <property type="entry name" value="Acyl_transferase_dom"/>
</dbReference>
<dbReference type="InterPro" id="IPR015083">
    <property type="entry name" value="NorB/c/GfsB-D-like_docking"/>
</dbReference>
<dbReference type="InterPro" id="IPR020806">
    <property type="entry name" value="PKS_PP-bd"/>
</dbReference>
<dbReference type="PROSITE" id="PS50075">
    <property type="entry name" value="CARRIER"/>
    <property type="match status" value="2"/>
</dbReference>
<dbReference type="InterPro" id="IPR014030">
    <property type="entry name" value="Ketoacyl_synth_N"/>
</dbReference>
<dbReference type="InterPro" id="IPR001227">
    <property type="entry name" value="Ac_transferase_dom_sf"/>
</dbReference>
<dbReference type="Pfam" id="PF00109">
    <property type="entry name" value="ketoacyl-synt"/>
    <property type="match status" value="2"/>
</dbReference>
<dbReference type="Gene3D" id="3.40.50.1820">
    <property type="entry name" value="alpha/beta hydrolase"/>
    <property type="match status" value="1"/>
</dbReference>
<dbReference type="HOGENOM" id="CLU_000022_35_8_11"/>
<keyword evidence="9" id="KW-0175">Coiled coil</keyword>
<evidence type="ECO:0000256" key="5">
    <source>
        <dbReference type="ARBA" id="ARBA00022737"/>
    </source>
</evidence>
<feature type="region of interest" description="Disordered" evidence="10">
    <location>
        <begin position="913"/>
        <end position="933"/>
    </location>
</feature>
<organism evidence="13 14">
    <name type="scientific">Saccharomonospora xinjiangensis XJ-54</name>
    <dbReference type="NCBI Taxonomy" id="882086"/>
    <lineage>
        <taxon>Bacteria</taxon>
        <taxon>Bacillati</taxon>
        <taxon>Actinomycetota</taxon>
        <taxon>Actinomycetes</taxon>
        <taxon>Pseudonocardiales</taxon>
        <taxon>Pseudonocardiaceae</taxon>
        <taxon>Saccharomonospora</taxon>
    </lineage>
</organism>
<dbReference type="InterPro" id="IPR001031">
    <property type="entry name" value="Thioesterase"/>
</dbReference>
<dbReference type="SMART" id="SM00825">
    <property type="entry name" value="PKS_KS"/>
    <property type="match status" value="2"/>
</dbReference>
<keyword evidence="6" id="KW-0045">Antibiotic biosynthesis</keyword>
<dbReference type="Gene3D" id="3.40.50.720">
    <property type="entry name" value="NAD(P)-binding Rossmann-like Domain"/>
    <property type="match status" value="1"/>
</dbReference>
<dbReference type="Proteomes" id="UP000004691">
    <property type="component" value="Unassembled WGS sequence"/>
</dbReference>
<dbReference type="STRING" id="882086.SacxiDRAFT_0508"/>
<protein>
    <submittedName>
        <fullName evidence="13">Polyketide synthase family protein</fullName>
    </submittedName>
</protein>
<evidence type="ECO:0000259" key="11">
    <source>
        <dbReference type="PROSITE" id="PS50075"/>
    </source>
</evidence>
<evidence type="ECO:0000256" key="9">
    <source>
        <dbReference type="SAM" id="Coils"/>
    </source>
</evidence>
<evidence type="ECO:0000256" key="3">
    <source>
        <dbReference type="ARBA" id="ARBA00022553"/>
    </source>
</evidence>
<dbReference type="SMART" id="SM00822">
    <property type="entry name" value="PKS_KR"/>
    <property type="match status" value="1"/>
</dbReference>
<keyword evidence="8" id="KW-0012">Acyltransferase</keyword>
<dbReference type="Gene3D" id="3.10.129.110">
    <property type="entry name" value="Polyketide synthase dehydratase"/>
    <property type="match status" value="1"/>
</dbReference>
<dbReference type="InterPro" id="IPR055123">
    <property type="entry name" value="SpnB-like_Rossmann"/>
</dbReference>
<feature type="domain" description="Ketosynthase family 3 (KS3)" evidence="12">
    <location>
        <begin position="34"/>
        <end position="442"/>
    </location>
</feature>
<dbReference type="SMART" id="SM01294">
    <property type="entry name" value="PKS_PP_betabranch"/>
    <property type="match status" value="1"/>
</dbReference>
<dbReference type="SUPFAM" id="SSF51735">
    <property type="entry name" value="NAD(P)-binding Rossmann-fold domains"/>
    <property type="match status" value="2"/>
</dbReference>
<evidence type="ECO:0000256" key="4">
    <source>
        <dbReference type="ARBA" id="ARBA00022679"/>
    </source>
</evidence>
<dbReference type="SMART" id="SM00826">
    <property type="entry name" value="PKS_DH"/>
    <property type="match status" value="1"/>
</dbReference>
<reference evidence="13 14" key="1">
    <citation type="submission" date="2012-01" db="EMBL/GenBank/DDBJ databases">
        <title>Improved High-Quality Draft sequence of Saccharomonospora xinjiangensis XJ-54.</title>
        <authorList>
            <consortium name="US DOE Joint Genome Institute"/>
            <person name="Lucas S."/>
            <person name="Han J."/>
            <person name="Lapidus A."/>
            <person name="Cheng J.-F."/>
            <person name="Goodwin L."/>
            <person name="Pitluck S."/>
            <person name="Peters L."/>
            <person name="Mikhailova N."/>
            <person name="Teshima H."/>
            <person name="Detter J.C."/>
            <person name="Han C."/>
            <person name="Tapia R."/>
            <person name="Land M."/>
            <person name="Hauser L."/>
            <person name="Kyrpides N."/>
            <person name="Ivanova N."/>
            <person name="Pagani I."/>
            <person name="Brambilla E.-M."/>
            <person name="Klenk H.-P."/>
            <person name="Woyke T."/>
        </authorList>
    </citation>
    <scope>NUCLEOTIDE SEQUENCE [LARGE SCALE GENOMIC DNA]</scope>
    <source>
        <strain evidence="13 14">XJ-54</strain>
    </source>
</reference>
<name>I0UY31_9PSEU</name>
<sequence length="3025" mass="318376">MNAPAEKVVEALRDSLREIDRLRARNRRLADAASEPIAIIGMSCRFPGGVRSPEDLWHLVASGTDAISEFPTDRGWPEQGSGGFLPDAGEFDADFFGISPREALAMDPQQRQLLETSWEALERAGIEPKALRGTRTGVFVGSHGQDYLGLLTSSKTSDGYLATSTSASIMSGRLAYTFGFEGPAVTVDTACSASLVALHLAVRSLRSGECSLGLVGGVSVICMPDGLAAFRKQGGMAPDYRCKAFAEGADGTGFAEGVGVLLVERLSDARRNGHRVLAVVRGSAVNSDGASNGLSAPNGRAQEAVIRQALADARLSASDVDAVEAHGTGTSLGDPIEAHALLATYGQDRDRPLWLGSLKSNIGHAQAAAGVGGVIKTVQALRHATLPKTLHVDRPSSHIDWSAGSVELLTGAQPWPETGRPRRAGVSGFGISGTNAHVILEQAPENDAEAPPAPAGPAASSAEACGPVPWLVSARTPDALREQARRLLTETVDALAAEAPEKAEAAVPEVFSAADVAWSLATTRTHFEHRAVIVGRTRDQLRDGLAALAAGDPAANVVLGRVRPGPTAVLFSGQGCQRTGMGRGLAAEFPVFADAFGDVVAELDRHLDRPLDTVLGTDLVHSTAYTQASLFAFEVALYRLVEHWGVRPAFLLGHSIGELVAAHVAGVLTLPDAARLVTARGRLMQALPSGGAMASVQASEEEVLPLLGDRLSIAALNGPRATVVSGEEADVAAFTERWSEQGRKVKRLTVSHAFHSTLMEPMLGEFRRVAESVTHRPPRIPVVANLTGEPVTEFTADHWVRHVREAVRFHDGVRRLRADGVRTFLELGPDAVLTAMAKDCLDDGEPAVLAPACRRGRDEPATLLAALGRLHSCGVAVDWRTVLDGSPHRAVDLPTYAFQRKRFWPGPPMPRGADAVTDMTEAEPTATTDTADTADTKDMAGAAPAAFRLPEGDRERTLLDLVRRSAATVLGHDSPSDIDQDRPFEELGFDSMTAVEFRDLLGQALDIALPATLVFDYPAPAVLARHLRAVLSGEERQVAVTSATASDEPIAIIGMSCRYPGGVHSPEDLWRLVATGTDAITEFPADRGWDVEGSYDPDPEKVGTSYTRHGGFVLDAAEFDSGFFGIGPREALAMDPQQRLLLETSWEAIERAGLDPTSLRGSRTGVFAGVVSNDYASRLRVVPAELAGYLGNGSAASVLSGRVAYTLGLEGPTLTVDTACSSSLVALHLAAQALRAGECDLALAGGVTIMSTPSAFIEFSRQRGLAADGRCKSFAAAADGTSWGEGVGVLAVRRLSDARRDGNRVLAVLRGSAVNSDGASNGLSAPNGPSQQRVIRQALANARLTPQEIDLIEAHGTGTTLGDPIEAQALLATYGRDRTEPVALGSLKSNIGHTLGAAGVGGVIKAVQALRHGIQPKTLHVDEPSPHIDWSEGSVELLTEARQWPELDRPRRAAVSSFGVSGTNAHVVLEQAPDPEPDARDTSDATEAAEAPEAAEVAEVAVWPLSAKNAEALRAQAARLRAHVASHPGLRSADIGLSLATTRTHFPVRASLAGDRETLLAGLDAVAEGRIAGRTATPGTLAFLFSGQGSQRARMGAELHETFPVFARSFDAATQALDAELDGHTAHPVGAVVFGSAGEDALIDQTVYTQAGLFAFEVAVFRLFESWGVVPDHVLGHSIGELAAAHVAGVLTLPDAAKLVAARGRLMQSLPTGGAMVSINAAEEIVLPLLGDRVAVAAVNGPEATVISGDDDAVIAVAEVMRAEGHKVKRLTVSHAFHSPRMAGMVEDFRAVAESVTHAEPVIPVVSNLAGEPVTFDAGHWVKHIVDGVRFAQGMRWLLENGTTRFVELGPDGVLSAMARDCGAEEALPVCRRGRPEVRTLLGALARLHDGGSGPHWPSVFAGTRARRVDLPTYAFQRQRYWLHDTAAAPASTSGHPLLGNAVVLAGGDGAVLTGELSSQAQPWLADHEGSVVAELALRAGQEVGCDRIESLTTDLPLRAVEGRTAIQVRVGEEESGRRPVSIHSRRDDDAPWTHHATGVLTAGPVPPAEQGEWPPSGATESGLDGAERAWTRDGDTFAEFRLPDECPVEGFGVHPALLDAVVLALGGDLDDLVPLTWRGVTLWATGARTVRARLSTMDGRSLTAELWDETGAPVLAAEAITLGEPPRQRAASALRLAWRAVGTGGTTQPDRLAVAGADELKIGVHLESAGVAVTSCSGLAEVPEPVPDVVVVPCGPWAGEVRSAVREATAWVLNLLREWVAEPRFAGSRLALVTREASTDPACAAVGGLVRSAQLEHPGRFVLIDTDDAAAPSALLHACASAEPQSRVRGEEVSVPRLLTATAAATDAGSAATVFDPEGTVLVTGATGGLGRRLIRHLVTEHGVRHLLLLSRTATTGDPDSFDASADDTGPAEAEITWVACDVADRAALARALGGIPASRPLRGVVHLAGVVDDGLLDSLTPEKFDAVLRAKADGALNLHELTEGLDLTAFVMFSSAGATVGSPGQGNYAAANAVLDALARRRRDLGLPATALAWAPWKEPGGITGRLADKDRARITRGGAVPWETGDALSAFTAACGGEDPVPVLMRVDRGVLAEQARAGSLPPVLSALVRTRRAARATEASAGASLLDDLAAMSGPDRESALLDLVRAHAATALGHTSGAAVEPHTAFLEQGFDSLSAMELRNHLTTATGLPLPATLVFDFENPAVLAAHLAEQVTAASDPTPVLPSATLDSDAAGPLAALYWQACELGKIEESVKLLEAASRLRPAFTVDDLDEAPPTVRLAQGGEGPLLICFPSFAPVAGPHEFARFAASFEHPREVWAIPEPGFMKGQRLPDTIEALALMHADAVRQRAGDREFVLVGRSASGWLAQEIAYQLERRGDIAPVAVVLMDSSSPEHMAKTGVANAMGGAMADRESGFDLLSDIRLAAMGGYSRIFDGWRPKPIDTPTVLLSALDPFSPDLLDEENPHHTDWRSFWELPHHAVDVPGDHFSILEKHADTTASAVETWLRESHRTARTEGSRT</sequence>
<dbReference type="Pfam" id="PF08990">
    <property type="entry name" value="Docking"/>
    <property type="match status" value="1"/>
</dbReference>
<dbReference type="GO" id="GO:0033068">
    <property type="term" value="P:macrolide biosynthetic process"/>
    <property type="evidence" value="ECO:0007669"/>
    <property type="project" value="UniProtKB-ARBA"/>
</dbReference>
<keyword evidence="5" id="KW-0677">Repeat</keyword>
<feature type="region of interest" description="Disordered" evidence="10">
    <location>
        <begin position="2011"/>
        <end position="2065"/>
    </location>
</feature>
<dbReference type="Pfam" id="PF00698">
    <property type="entry name" value="Acyl_transf_1"/>
    <property type="match status" value="2"/>
</dbReference>
<dbReference type="InterPro" id="IPR057326">
    <property type="entry name" value="KR_dom"/>
</dbReference>
<dbReference type="SUPFAM" id="SSF55048">
    <property type="entry name" value="Probable ACP-binding domain of malonyl-CoA ACP transacylase"/>
    <property type="match status" value="2"/>
</dbReference>
<dbReference type="SUPFAM" id="SSF53901">
    <property type="entry name" value="Thiolase-like"/>
    <property type="match status" value="2"/>
</dbReference>
<dbReference type="PROSITE" id="PS00606">
    <property type="entry name" value="KS3_1"/>
    <property type="match status" value="2"/>
</dbReference>
<dbReference type="PROSITE" id="PS52004">
    <property type="entry name" value="KS3_2"/>
    <property type="match status" value="2"/>
</dbReference>
<dbReference type="eggNOG" id="COG3321">
    <property type="taxonomic scope" value="Bacteria"/>
</dbReference>
<dbReference type="InterPro" id="IPR009081">
    <property type="entry name" value="PP-bd_ACP"/>
</dbReference>
<evidence type="ECO:0000256" key="1">
    <source>
        <dbReference type="ARBA" id="ARBA00001957"/>
    </source>
</evidence>
<dbReference type="InterPro" id="IPR050091">
    <property type="entry name" value="PKS_NRPS_Biosynth_Enz"/>
</dbReference>
<keyword evidence="2" id="KW-0596">Phosphopantetheine</keyword>
<dbReference type="SMART" id="SM00827">
    <property type="entry name" value="PKS_AT"/>
    <property type="match status" value="2"/>
</dbReference>
<proteinExistence type="predicted"/>
<dbReference type="Gene3D" id="3.40.47.10">
    <property type="match status" value="2"/>
</dbReference>
<feature type="domain" description="Ketosynthase family 3 (KS3)" evidence="12">
    <location>
        <begin position="1047"/>
        <end position="1471"/>
    </location>
</feature>
<dbReference type="PANTHER" id="PTHR43775">
    <property type="entry name" value="FATTY ACID SYNTHASE"/>
    <property type="match status" value="1"/>
</dbReference>
<dbReference type="PANTHER" id="PTHR43775:SF51">
    <property type="entry name" value="INACTIVE PHENOLPHTHIOCEROL SYNTHESIS POLYKETIDE SYNTHASE TYPE I PKS1-RELATED"/>
    <property type="match status" value="1"/>
</dbReference>
<keyword evidence="14" id="KW-1185">Reference proteome</keyword>
<dbReference type="InterPro" id="IPR029058">
    <property type="entry name" value="AB_hydrolase_fold"/>
</dbReference>
<keyword evidence="4" id="KW-0808">Transferase</keyword>
<dbReference type="Pfam" id="PF02801">
    <property type="entry name" value="Ketoacyl-synt_C"/>
    <property type="match status" value="2"/>
</dbReference>
<dbReference type="SUPFAM" id="SSF53474">
    <property type="entry name" value="alpha/beta-Hydrolases"/>
    <property type="match status" value="1"/>
</dbReference>
<dbReference type="InterPro" id="IPR032821">
    <property type="entry name" value="PKS_assoc"/>
</dbReference>
<dbReference type="InterPro" id="IPR016039">
    <property type="entry name" value="Thiolase-like"/>
</dbReference>
<accession>I0UY31</accession>
<dbReference type="Pfam" id="PF00975">
    <property type="entry name" value="Thioesterase"/>
    <property type="match status" value="1"/>
</dbReference>
<dbReference type="SUPFAM" id="SSF52151">
    <property type="entry name" value="FabD/lysophospholipase-like"/>
    <property type="match status" value="2"/>
</dbReference>
<dbReference type="CDD" id="cd00833">
    <property type="entry name" value="PKS"/>
    <property type="match status" value="2"/>
</dbReference>
<feature type="domain" description="Carrier" evidence="11">
    <location>
        <begin position="2643"/>
        <end position="2718"/>
    </location>
</feature>
<dbReference type="InterPro" id="IPR013968">
    <property type="entry name" value="PKS_KR"/>
</dbReference>
<keyword evidence="3" id="KW-0597">Phosphoprotein</keyword>
<dbReference type="InterPro" id="IPR014031">
    <property type="entry name" value="Ketoacyl_synth_C"/>
</dbReference>
<evidence type="ECO:0000256" key="10">
    <source>
        <dbReference type="SAM" id="MobiDB-lite"/>
    </source>
</evidence>
<evidence type="ECO:0000313" key="14">
    <source>
        <dbReference type="Proteomes" id="UP000004691"/>
    </source>
</evidence>
<dbReference type="Gene3D" id="1.10.1200.10">
    <property type="entry name" value="ACP-like"/>
    <property type="match status" value="2"/>
</dbReference>
<dbReference type="SUPFAM" id="SSF47336">
    <property type="entry name" value="ACP-like"/>
    <property type="match status" value="2"/>
</dbReference>
<dbReference type="EMBL" id="JH636049">
    <property type="protein sequence ID" value="EID52784.1"/>
    <property type="molecule type" value="Genomic_DNA"/>
</dbReference>
<evidence type="ECO:0000259" key="12">
    <source>
        <dbReference type="PROSITE" id="PS52004"/>
    </source>
</evidence>
<dbReference type="InterPro" id="IPR036736">
    <property type="entry name" value="ACP-like_sf"/>
</dbReference>
<evidence type="ECO:0000256" key="6">
    <source>
        <dbReference type="ARBA" id="ARBA00023194"/>
    </source>
</evidence>
<feature type="region of interest" description="Disordered" evidence="10">
    <location>
        <begin position="1471"/>
        <end position="1492"/>
    </location>
</feature>
<dbReference type="InterPro" id="IPR018201">
    <property type="entry name" value="Ketoacyl_synth_AS"/>
</dbReference>
<dbReference type="Pfam" id="PF16197">
    <property type="entry name" value="KAsynt_C_assoc"/>
    <property type="match status" value="2"/>
</dbReference>
<dbReference type="InterPro" id="IPR020802">
    <property type="entry name" value="TesA-like"/>
</dbReference>
<feature type="domain" description="Carrier" evidence="11">
    <location>
        <begin position="956"/>
        <end position="1031"/>
    </location>
</feature>
<evidence type="ECO:0000256" key="2">
    <source>
        <dbReference type="ARBA" id="ARBA00022450"/>
    </source>
</evidence>
<comment type="cofactor">
    <cofactor evidence="1">
        <name>pantetheine 4'-phosphate</name>
        <dbReference type="ChEBI" id="CHEBI:47942"/>
    </cofactor>
</comment>
<dbReference type="Gene3D" id="3.30.70.3290">
    <property type="match status" value="2"/>
</dbReference>
<dbReference type="SMART" id="SM00823">
    <property type="entry name" value="PKS_PP"/>
    <property type="match status" value="2"/>
</dbReference>
<dbReference type="FunFam" id="1.10.1200.10:FF:000007">
    <property type="entry name" value="Probable polyketide synthase pks17"/>
    <property type="match status" value="1"/>
</dbReference>
<dbReference type="FunFam" id="3.40.47.10:FF:000019">
    <property type="entry name" value="Polyketide synthase type I"/>
    <property type="match status" value="2"/>
</dbReference>
<evidence type="ECO:0000256" key="8">
    <source>
        <dbReference type="ARBA" id="ARBA00023315"/>
    </source>
</evidence>
<dbReference type="Pfam" id="PF21089">
    <property type="entry name" value="PKS_DH_N"/>
    <property type="match status" value="1"/>
</dbReference>
<dbReference type="InterPro" id="IPR036291">
    <property type="entry name" value="NAD(P)-bd_dom_sf"/>
</dbReference>
<dbReference type="Gene3D" id="3.40.366.10">
    <property type="entry name" value="Malonyl-Coenzyme A Acyl Carrier Protein, domain 2"/>
    <property type="match status" value="2"/>
</dbReference>
<dbReference type="Pfam" id="PF00550">
    <property type="entry name" value="PP-binding"/>
    <property type="match status" value="2"/>
</dbReference>
<dbReference type="GO" id="GO:0004312">
    <property type="term" value="F:fatty acid synthase activity"/>
    <property type="evidence" value="ECO:0007669"/>
    <property type="project" value="TreeGrafter"/>
</dbReference>
<feature type="compositionally biased region" description="Low complexity" evidence="10">
    <location>
        <begin position="917"/>
        <end position="933"/>
    </location>
</feature>
<gene>
    <name evidence="13" type="ORF">SacxiDRAFT_0508</name>
</gene>
<dbReference type="InterPro" id="IPR016035">
    <property type="entry name" value="Acyl_Trfase/lysoPLipase"/>
</dbReference>
<evidence type="ECO:0000313" key="13">
    <source>
        <dbReference type="EMBL" id="EID52784.1"/>
    </source>
</evidence>
<keyword evidence="7" id="KW-0511">Multifunctional enzyme</keyword>
<evidence type="ECO:0000256" key="7">
    <source>
        <dbReference type="ARBA" id="ARBA00023268"/>
    </source>
</evidence>
<dbReference type="Pfam" id="PF22953">
    <property type="entry name" value="SpnB_Rossmann"/>
    <property type="match status" value="1"/>
</dbReference>
<dbReference type="InterPro" id="IPR042104">
    <property type="entry name" value="PKS_dehydratase_sf"/>
</dbReference>
<dbReference type="GO" id="GO:0004315">
    <property type="term" value="F:3-oxoacyl-[acyl-carrier-protein] synthase activity"/>
    <property type="evidence" value="ECO:0007669"/>
    <property type="project" value="InterPro"/>
</dbReference>
<dbReference type="InterPro" id="IPR020807">
    <property type="entry name" value="PKS_DH"/>
</dbReference>